<accession>A0ABX2TAS2</accession>
<feature type="compositionally biased region" description="Gly residues" evidence="1">
    <location>
        <begin position="186"/>
        <end position="201"/>
    </location>
</feature>
<gene>
    <name evidence="4" type="ORF">HND93_11535</name>
</gene>
<evidence type="ECO:0000256" key="1">
    <source>
        <dbReference type="SAM" id="MobiDB-lite"/>
    </source>
</evidence>
<dbReference type="InterPro" id="IPR009045">
    <property type="entry name" value="Zn_M74/Hedgehog-like"/>
</dbReference>
<dbReference type="InterPro" id="IPR039561">
    <property type="entry name" value="Peptidase_M15C"/>
</dbReference>
<dbReference type="Pfam" id="PF01471">
    <property type="entry name" value="PG_binding_1"/>
    <property type="match status" value="1"/>
</dbReference>
<comment type="caution">
    <text evidence="4">The sequence shown here is derived from an EMBL/GenBank/DDBJ whole genome shotgun (WGS) entry which is preliminary data.</text>
</comment>
<evidence type="ECO:0000313" key="4">
    <source>
        <dbReference type="EMBL" id="NYZ20347.1"/>
    </source>
</evidence>
<proteinExistence type="predicted"/>
<dbReference type="Gene3D" id="1.10.101.10">
    <property type="entry name" value="PGBD-like superfamily/PGBD"/>
    <property type="match status" value="1"/>
</dbReference>
<evidence type="ECO:0000259" key="2">
    <source>
        <dbReference type="Pfam" id="PF01471"/>
    </source>
</evidence>
<dbReference type="SUPFAM" id="SSF47090">
    <property type="entry name" value="PGBD-like"/>
    <property type="match status" value="1"/>
</dbReference>
<dbReference type="Proteomes" id="UP000584642">
    <property type="component" value="Unassembled WGS sequence"/>
</dbReference>
<dbReference type="InterPro" id="IPR036366">
    <property type="entry name" value="PGBDSf"/>
</dbReference>
<organism evidence="4 5">
    <name type="scientific">Azospirillum oleiclasticum</name>
    <dbReference type="NCBI Taxonomy" id="2735135"/>
    <lineage>
        <taxon>Bacteria</taxon>
        <taxon>Pseudomonadati</taxon>
        <taxon>Pseudomonadota</taxon>
        <taxon>Alphaproteobacteria</taxon>
        <taxon>Rhodospirillales</taxon>
        <taxon>Azospirillaceae</taxon>
        <taxon>Azospirillum</taxon>
    </lineage>
</organism>
<dbReference type="InterPro" id="IPR036365">
    <property type="entry name" value="PGBD-like_sf"/>
</dbReference>
<feature type="domain" description="Peptidoglycan binding-like" evidence="2">
    <location>
        <begin position="213"/>
        <end position="268"/>
    </location>
</feature>
<dbReference type="EMBL" id="JABFDB010000006">
    <property type="protein sequence ID" value="NYZ20347.1"/>
    <property type="molecule type" value="Genomic_DNA"/>
</dbReference>
<keyword evidence="5" id="KW-1185">Reference proteome</keyword>
<protein>
    <submittedName>
        <fullName evidence="4">Peptidoglycan-binding protein</fullName>
    </submittedName>
</protein>
<evidence type="ECO:0000259" key="3">
    <source>
        <dbReference type="Pfam" id="PF13539"/>
    </source>
</evidence>
<evidence type="ECO:0000313" key="5">
    <source>
        <dbReference type="Proteomes" id="UP000584642"/>
    </source>
</evidence>
<dbReference type="Gene3D" id="3.30.1380.10">
    <property type="match status" value="1"/>
</dbReference>
<dbReference type="SUPFAM" id="SSF55166">
    <property type="entry name" value="Hedgehog/DD-peptidase"/>
    <property type="match status" value="1"/>
</dbReference>
<dbReference type="Pfam" id="PF13539">
    <property type="entry name" value="Peptidase_M15_4"/>
    <property type="match status" value="1"/>
</dbReference>
<reference evidence="4 5" key="1">
    <citation type="submission" date="2020-05" db="EMBL/GenBank/DDBJ databases">
        <title>Azospirillum oleiclasticum sp. nov, a nitrogen-fixing and heavy crude oil-emulsifying bacterium isolated from the crude oil of Yumen Oilfield.</title>
        <authorList>
            <person name="Wu D."/>
            <person name="Cai M."/>
            <person name="Zhang X."/>
        </authorList>
    </citation>
    <scope>NUCLEOTIDE SEQUENCE [LARGE SCALE GENOMIC DNA]</scope>
    <source>
        <strain evidence="4 5">ROY-1-1-2</strain>
    </source>
</reference>
<feature type="region of interest" description="Disordered" evidence="1">
    <location>
        <begin position="186"/>
        <end position="210"/>
    </location>
</feature>
<name>A0ABX2TAS2_9PROT</name>
<dbReference type="InterPro" id="IPR002477">
    <property type="entry name" value="Peptidoglycan-bd-like"/>
</dbReference>
<feature type="domain" description="Peptidase M15C" evidence="3">
    <location>
        <begin position="108"/>
        <end position="169"/>
    </location>
</feature>
<sequence length="272" mass="28466">MEGTRMSITDLVPVPSGINVNVRSAKQQTMLTLLGQPRSSYSDQDQPITNPSLKALMVTEAVGPFRATGLKPAVESLRKVFSEIQTGKPEVYAALKSAGMLCVRYVRNSTTSISNHSWGTAIDLKISGILDPYGDGTVQRGLVEIAPYFNKYGWYWGASFRVEDGMHFECGEDLIRSWAAQGLLGGSDGGGGSGGNGGGSPGATDEVLSVGDRGPEVTALQKRLNASGASLKTDGVFGNGTRDAVMAFQTSKGLKADGVVGPATLVALPPLP</sequence>